<feature type="transmembrane region" description="Helical" evidence="6">
    <location>
        <begin position="25"/>
        <end position="44"/>
    </location>
</feature>
<dbReference type="Gene3D" id="1.20.1740.10">
    <property type="entry name" value="Amino acid/polyamine transporter I"/>
    <property type="match status" value="1"/>
</dbReference>
<dbReference type="Proteomes" id="UP001254759">
    <property type="component" value="Unassembled WGS sequence"/>
</dbReference>
<name>A0ABU1RX18_9GAMM</name>
<keyword evidence="5 6" id="KW-0472">Membrane</keyword>
<keyword evidence="3 6" id="KW-0812">Transmembrane</keyword>
<dbReference type="InterPro" id="IPR050367">
    <property type="entry name" value="APC_superfamily"/>
</dbReference>
<feature type="transmembrane region" description="Helical" evidence="6">
    <location>
        <begin position="424"/>
        <end position="445"/>
    </location>
</feature>
<keyword evidence="2" id="KW-1003">Cell membrane</keyword>
<proteinExistence type="predicted"/>
<evidence type="ECO:0000256" key="4">
    <source>
        <dbReference type="ARBA" id="ARBA00022989"/>
    </source>
</evidence>
<feature type="transmembrane region" description="Helical" evidence="6">
    <location>
        <begin position="451"/>
        <end position="472"/>
    </location>
</feature>
<evidence type="ECO:0000313" key="8">
    <source>
        <dbReference type="Proteomes" id="UP001254759"/>
    </source>
</evidence>
<evidence type="ECO:0000256" key="1">
    <source>
        <dbReference type="ARBA" id="ARBA00004651"/>
    </source>
</evidence>
<comment type="subcellular location">
    <subcellularLocation>
        <location evidence="1">Cell membrane</location>
        <topology evidence="1">Multi-pass membrane protein</topology>
    </subcellularLocation>
</comment>
<gene>
    <name evidence="7" type="ORF">J2W94_002744</name>
</gene>
<evidence type="ECO:0000313" key="7">
    <source>
        <dbReference type="EMBL" id="MDR6842450.1"/>
    </source>
</evidence>
<dbReference type="PANTHER" id="PTHR42770:SF7">
    <property type="entry name" value="MEMBRANE PROTEIN"/>
    <property type="match status" value="1"/>
</dbReference>
<evidence type="ECO:0000256" key="6">
    <source>
        <dbReference type="SAM" id="Phobius"/>
    </source>
</evidence>
<feature type="transmembrane region" description="Helical" evidence="6">
    <location>
        <begin position="257"/>
        <end position="274"/>
    </location>
</feature>
<feature type="transmembrane region" description="Helical" evidence="6">
    <location>
        <begin position="56"/>
        <end position="77"/>
    </location>
</feature>
<evidence type="ECO:0000256" key="3">
    <source>
        <dbReference type="ARBA" id="ARBA00022692"/>
    </source>
</evidence>
<feature type="transmembrane region" description="Helical" evidence="6">
    <location>
        <begin position="164"/>
        <end position="183"/>
    </location>
</feature>
<accession>A0ABU1RX18</accession>
<feature type="transmembrane region" description="Helical" evidence="6">
    <location>
        <begin position="357"/>
        <end position="377"/>
    </location>
</feature>
<dbReference type="InterPro" id="IPR002293">
    <property type="entry name" value="AA/rel_permease1"/>
</dbReference>
<comment type="caution">
    <text evidence="7">The sequence shown here is derived from an EMBL/GenBank/DDBJ whole genome shotgun (WGS) entry which is preliminary data.</text>
</comment>
<organism evidence="7 8">
    <name type="scientific">Pseudoxanthomonas sacheonensis</name>
    <dbReference type="NCBI Taxonomy" id="443615"/>
    <lineage>
        <taxon>Bacteria</taxon>
        <taxon>Pseudomonadati</taxon>
        <taxon>Pseudomonadota</taxon>
        <taxon>Gammaproteobacteria</taxon>
        <taxon>Lysobacterales</taxon>
        <taxon>Lysobacteraceae</taxon>
        <taxon>Pseudoxanthomonas</taxon>
    </lineage>
</organism>
<sequence length="496" mass="53629">MSEPSSVQYTKVDQSYFEKRGLRRYAGVWSLWALGVGAVISGHFSGWNFGLANGWGSMLVAGIIIAVMYLGLTFSIAEMSPALPHTGAAYSFARTAMGPWGGFLTGLSENVEYVLTPAVIVFFIGSYMGGIFGTPAEAQPLWWIGFYILFVGLNVIGVELSFRITLVVTLLALGCLVVFWISALPHIDFNRWALNIGAGPDGAPVELAEGGGSWFPFGWKGVLATLPFAVWLFLAIEQLPLAAEESVDPKRDMPKGIILGMLTLIVSAFMIMWLNPAVAGIGSFKLATSGEPLLDGFKAIYGEGTAKLLAGVAVLGLVASFHTIIFAKGRQIYSLARAGYFPPGLSITHGTRKTPHVAMVFGSIVALGVMFALWFGLGADHGGKVIGATLLNMAVFGAMFSYFMQALSFIVLRRKLPNIHRPYRSPFGIFGAALTMIIAVVTLFYQIKDPAYSTAVMWVAIWFVVGILYFAVRGRHRLILSPEEEFALEHKLKAGA</sequence>
<dbReference type="EMBL" id="JAVDTT010000003">
    <property type="protein sequence ID" value="MDR6842450.1"/>
    <property type="molecule type" value="Genomic_DNA"/>
</dbReference>
<evidence type="ECO:0000256" key="2">
    <source>
        <dbReference type="ARBA" id="ARBA00022475"/>
    </source>
</evidence>
<dbReference type="Pfam" id="PF13520">
    <property type="entry name" value="AA_permease_2"/>
    <property type="match status" value="1"/>
</dbReference>
<dbReference type="PANTHER" id="PTHR42770">
    <property type="entry name" value="AMINO ACID TRANSPORTER-RELATED"/>
    <property type="match status" value="1"/>
</dbReference>
<feature type="transmembrane region" description="Helical" evidence="6">
    <location>
        <begin position="113"/>
        <end position="134"/>
    </location>
</feature>
<feature type="transmembrane region" description="Helical" evidence="6">
    <location>
        <begin position="389"/>
        <end position="412"/>
    </location>
</feature>
<feature type="transmembrane region" description="Helical" evidence="6">
    <location>
        <begin position="140"/>
        <end position="157"/>
    </location>
</feature>
<feature type="transmembrane region" description="Helical" evidence="6">
    <location>
        <begin position="217"/>
        <end position="236"/>
    </location>
</feature>
<protein>
    <submittedName>
        <fullName evidence="7">Ethanolamine permease</fullName>
    </submittedName>
</protein>
<keyword evidence="8" id="KW-1185">Reference proteome</keyword>
<keyword evidence="4 6" id="KW-1133">Transmembrane helix</keyword>
<evidence type="ECO:0000256" key="5">
    <source>
        <dbReference type="ARBA" id="ARBA00023136"/>
    </source>
</evidence>
<reference evidence="7 8" key="1">
    <citation type="submission" date="2023-07" db="EMBL/GenBank/DDBJ databases">
        <title>Sorghum-associated microbial communities from plants grown in Nebraska, USA.</title>
        <authorList>
            <person name="Schachtman D."/>
        </authorList>
    </citation>
    <scope>NUCLEOTIDE SEQUENCE [LARGE SCALE GENOMIC DNA]</scope>
    <source>
        <strain evidence="7 8">BE107</strain>
    </source>
</reference>
<dbReference type="PIRSF" id="PIRSF006060">
    <property type="entry name" value="AA_transporter"/>
    <property type="match status" value="1"/>
</dbReference>
<dbReference type="RefSeq" id="WP_310094477.1">
    <property type="nucleotide sequence ID" value="NZ_JAVDTT010000003.1"/>
</dbReference>
<feature type="transmembrane region" description="Helical" evidence="6">
    <location>
        <begin position="308"/>
        <end position="327"/>
    </location>
</feature>